<evidence type="ECO:0000313" key="2">
    <source>
        <dbReference type="Proteomes" id="UP000015961"/>
    </source>
</evidence>
<dbReference type="PATRIC" id="fig|1140003.3.peg.1098"/>
<organism evidence="1 2">
    <name type="scientific">Enterococcus sulfureus ATCC 49903</name>
    <dbReference type="NCBI Taxonomy" id="1140003"/>
    <lineage>
        <taxon>Bacteria</taxon>
        <taxon>Bacillati</taxon>
        <taxon>Bacillota</taxon>
        <taxon>Bacilli</taxon>
        <taxon>Lactobacillales</taxon>
        <taxon>Enterococcaceae</taxon>
        <taxon>Enterococcus</taxon>
    </lineage>
</organism>
<dbReference type="AlphaFoldDB" id="S0P4R6"/>
<sequence>MDNLDKHTFENDAPTELYSRIRGLKQRIGRLKNQLEHPDYNESAAEKIEDIESLRKQLVLAKQVYSQKIGDYPMSNKEQAIDMFERNLQNVSKIVLTIGGFFAGYPHYVADFSDDFSVYKEYFDSKEMIHLLDKLNRPYTKVSFLAEFNNIHVEEWNKSYSLRKFGYEILDGTQWELKIYYSNDIAPLNYSGNNHYPYNFEQLLQLFNAKEMS</sequence>
<protein>
    <submittedName>
        <fullName evidence="1">Uncharacterized protein</fullName>
    </submittedName>
</protein>
<accession>S0P4R6</accession>
<dbReference type="OrthoDB" id="4979632at2"/>
<evidence type="ECO:0000313" key="1">
    <source>
        <dbReference type="EMBL" id="EOT83813.1"/>
    </source>
</evidence>
<name>S0P4R6_9ENTE</name>
<keyword evidence="2" id="KW-1185">Reference proteome</keyword>
<proteinExistence type="predicted"/>
<dbReference type="EMBL" id="ASWO01000005">
    <property type="protein sequence ID" value="EOT83813.1"/>
    <property type="molecule type" value="Genomic_DNA"/>
</dbReference>
<reference evidence="1 2" key="1">
    <citation type="submission" date="2013-03" db="EMBL/GenBank/DDBJ databases">
        <title>The Genome Sequence of Enterococcus sulfureus ATCC_49903 (PacBio/Illumina hybrid assembly).</title>
        <authorList>
            <consortium name="The Broad Institute Genomics Platform"/>
            <consortium name="The Broad Institute Genome Sequencing Center for Infectious Disease"/>
            <person name="Earl A."/>
            <person name="Russ C."/>
            <person name="Gilmore M."/>
            <person name="Surin D."/>
            <person name="Walker B."/>
            <person name="Young S."/>
            <person name="Zeng Q."/>
            <person name="Gargeya S."/>
            <person name="Fitzgerald M."/>
            <person name="Haas B."/>
            <person name="Abouelleil A."/>
            <person name="Allen A.W."/>
            <person name="Alvarado L."/>
            <person name="Arachchi H.M."/>
            <person name="Berlin A.M."/>
            <person name="Chapman S.B."/>
            <person name="Gainer-Dewar J."/>
            <person name="Goldberg J."/>
            <person name="Griggs A."/>
            <person name="Gujja S."/>
            <person name="Hansen M."/>
            <person name="Howarth C."/>
            <person name="Imamovic A."/>
            <person name="Ireland A."/>
            <person name="Larimer J."/>
            <person name="McCowan C."/>
            <person name="Murphy C."/>
            <person name="Pearson M."/>
            <person name="Poon T.W."/>
            <person name="Priest M."/>
            <person name="Roberts A."/>
            <person name="Saif S."/>
            <person name="Shea T."/>
            <person name="Sisk P."/>
            <person name="Sykes S."/>
            <person name="Wortman J."/>
            <person name="Nusbaum C."/>
            <person name="Birren B."/>
        </authorList>
    </citation>
    <scope>NUCLEOTIDE SEQUENCE [LARGE SCALE GENOMIC DNA]</scope>
    <source>
        <strain evidence="1 2">ATCC 49903</strain>
    </source>
</reference>
<dbReference type="RefSeq" id="WP_016185592.1">
    <property type="nucleotide sequence ID" value="NZ_ASWO01000005.1"/>
</dbReference>
<dbReference type="STRING" id="1140003.OMY_01140"/>
<dbReference type="eggNOG" id="ENOG502ZA9P">
    <property type="taxonomic scope" value="Bacteria"/>
</dbReference>
<comment type="caution">
    <text evidence="1">The sequence shown here is derived from an EMBL/GenBank/DDBJ whole genome shotgun (WGS) entry which is preliminary data.</text>
</comment>
<dbReference type="Proteomes" id="UP000015961">
    <property type="component" value="Unassembled WGS sequence"/>
</dbReference>
<gene>
    <name evidence="1" type="ORF">I573_01538</name>
</gene>